<sequence length="59" mass="6611">MCFATPRIHAFPLYRVFTTAPLAQADNGMPARGVADRAYRPDGCVVERRRAQLRHTPPS</sequence>
<dbReference type="AlphaFoldDB" id="A0AAC9BJS0"/>
<reference evidence="1 2" key="1">
    <citation type="submission" date="2015-09" db="EMBL/GenBank/DDBJ databases">
        <authorList>
            <person name="Xu Y."/>
            <person name="Nagy A."/>
            <person name="Liu N.T."/>
            <person name="Nou X."/>
        </authorList>
    </citation>
    <scope>NUCLEOTIDE SEQUENCE [LARGE SCALE GENOMIC DNA]</scope>
    <source>
        <strain evidence="1 2">FC1138</strain>
    </source>
</reference>
<dbReference type="EMBL" id="CP012606">
    <property type="protein sequence ID" value="ANH75537.1"/>
    <property type="molecule type" value="Genomic_DNA"/>
</dbReference>
<proteinExistence type="predicted"/>
<dbReference type="KEGG" id="rin:ACS15_4860"/>
<evidence type="ECO:0000313" key="1">
    <source>
        <dbReference type="EMBL" id="ANH75537.1"/>
    </source>
</evidence>
<organism evidence="1 2">
    <name type="scientific">Ralstonia insidiosa</name>
    <dbReference type="NCBI Taxonomy" id="190721"/>
    <lineage>
        <taxon>Bacteria</taxon>
        <taxon>Pseudomonadati</taxon>
        <taxon>Pseudomonadota</taxon>
        <taxon>Betaproteobacteria</taxon>
        <taxon>Burkholderiales</taxon>
        <taxon>Burkholderiaceae</taxon>
        <taxon>Ralstonia</taxon>
    </lineage>
</organism>
<name>A0AAC9BJS0_9RALS</name>
<evidence type="ECO:0000313" key="2">
    <source>
        <dbReference type="Proteomes" id="UP000077927"/>
    </source>
</evidence>
<accession>A0AAC9BJS0</accession>
<protein>
    <submittedName>
        <fullName evidence="1">Uncharacterized protein</fullName>
    </submittedName>
</protein>
<dbReference type="Proteomes" id="UP000077927">
    <property type="component" value="Chromosome 2"/>
</dbReference>
<gene>
    <name evidence="1" type="ORF">ACS15_4860</name>
</gene>